<dbReference type="EMBL" id="CP058608">
    <property type="protein sequence ID" value="QLG73469.1"/>
    <property type="molecule type" value="Genomic_DNA"/>
</dbReference>
<feature type="region of interest" description="Disordered" evidence="2">
    <location>
        <begin position="290"/>
        <end position="351"/>
    </location>
</feature>
<name>A0A7H9B670_ZYGMR</name>
<dbReference type="GeneID" id="59237211"/>
<dbReference type="KEGG" id="zmk:HG535_0E05530"/>
<dbReference type="AlphaFoldDB" id="A0A7H9B670"/>
<reference evidence="3 4" key="1">
    <citation type="submission" date="2020-07" db="EMBL/GenBank/DDBJ databases">
        <title>The yeast mating-type switching endonuclease HO is a domesticated member of an unorthodox homing genetic element family.</title>
        <authorList>
            <person name="Coughlan A.Y."/>
            <person name="Lombardi L."/>
            <person name="Braun-Galleani S."/>
            <person name="Martos A.R."/>
            <person name="Galeote V."/>
            <person name="Bigey F."/>
            <person name="Dequin S."/>
            <person name="Byrne K.P."/>
            <person name="Wolfe K.H."/>
        </authorList>
    </citation>
    <scope>NUCLEOTIDE SEQUENCE [LARGE SCALE GENOMIC DNA]</scope>
    <source>
        <strain evidence="3 4">NRRL Y-6702</strain>
    </source>
</reference>
<organism evidence="3 4">
    <name type="scientific">Zygotorulaspora mrakii</name>
    <name type="common">Zygosaccharomyces mrakii</name>
    <dbReference type="NCBI Taxonomy" id="42260"/>
    <lineage>
        <taxon>Eukaryota</taxon>
        <taxon>Fungi</taxon>
        <taxon>Dikarya</taxon>
        <taxon>Ascomycota</taxon>
        <taxon>Saccharomycotina</taxon>
        <taxon>Saccharomycetes</taxon>
        <taxon>Saccharomycetales</taxon>
        <taxon>Saccharomycetaceae</taxon>
        <taxon>Zygotorulaspora</taxon>
    </lineage>
</organism>
<dbReference type="InterPro" id="IPR059172">
    <property type="entry name" value="SNF6"/>
</dbReference>
<dbReference type="RefSeq" id="XP_037145196.1">
    <property type="nucleotide sequence ID" value="XM_037289301.1"/>
</dbReference>
<accession>A0A7H9B670</accession>
<sequence>MAVIKKRRTPHGKSSRQQQLLQQQQLRAKQRFENSRLKPEQVSSIVHDESDTLSYRSYLMVNFVRSAEFMDVLMTQPVANRQIKPPTVYGHLNVESLKTKLESQKEELSGLQEKAENYKWNLSEDSDFLRNKIRASAAASNNKDKNSEILEDYLRKFGLRSQENTVVFHRNKFSHLRSDTSEAPPDYWSNHRQLKKEQREKALALQRQKELEEAEKEKARLAEEDKRRLQMEEERKRKEEEQKEQQQMHLHLEMERHFDDGKIKQLAQPNLPQQSPQQLPGLLQAQAKVHLSSQLNESEDQAESQSDTPQQVLQPNEEQHQDNQQALPAQNGIDSIFGDFGNEPFNNGFDDEFGELDTAFF</sequence>
<protein>
    <submittedName>
        <fullName evidence="3">Uncharacterized protein</fullName>
    </submittedName>
</protein>
<evidence type="ECO:0000256" key="1">
    <source>
        <dbReference type="SAM" id="Coils"/>
    </source>
</evidence>
<dbReference type="Proteomes" id="UP000509704">
    <property type="component" value="Chromosome 5"/>
</dbReference>
<feature type="coiled-coil region" evidence="1">
    <location>
        <begin position="94"/>
        <end position="121"/>
    </location>
</feature>
<dbReference type="CDD" id="cd22571">
    <property type="entry name" value="SNF6"/>
    <property type="match status" value="1"/>
</dbReference>
<evidence type="ECO:0000256" key="2">
    <source>
        <dbReference type="SAM" id="MobiDB-lite"/>
    </source>
</evidence>
<feature type="region of interest" description="Disordered" evidence="2">
    <location>
        <begin position="176"/>
        <end position="195"/>
    </location>
</feature>
<proteinExistence type="predicted"/>
<feature type="compositionally biased region" description="Polar residues" evidence="2">
    <location>
        <begin position="303"/>
        <end position="328"/>
    </location>
</feature>
<feature type="region of interest" description="Disordered" evidence="2">
    <location>
        <begin position="212"/>
        <end position="248"/>
    </location>
</feature>
<keyword evidence="4" id="KW-1185">Reference proteome</keyword>
<keyword evidence="1" id="KW-0175">Coiled coil</keyword>
<gene>
    <name evidence="3" type="ORF">HG535_0E05530</name>
</gene>
<evidence type="ECO:0000313" key="4">
    <source>
        <dbReference type="Proteomes" id="UP000509704"/>
    </source>
</evidence>
<dbReference type="OrthoDB" id="4034416at2759"/>
<evidence type="ECO:0000313" key="3">
    <source>
        <dbReference type="EMBL" id="QLG73469.1"/>
    </source>
</evidence>